<evidence type="ECO:0000256" key="4">
    <source>
        <dbReference type="ARBA" id="ARBA00022723"/>
    </source>
</evidence>
<dbReference type="OMA" id="IMANKWE"/>
<keyword evidence="3" id="KW-0240">DNA-directed RNA polymerase</keyword>
<evidence type="ECO:0000256" key="2">
    <source>
        <dbReference type="ARBA" id="ARBA00020813"/>
    </source>
</evidence>
<dbReference type="InterPro" id="IPR023580">
    <property type="entry name" value="RNA_pol_su_RPB10"/>
</dbReference>
<accession>A0A6P5L627</accession>
<comment type="function">
    <text evidence="8">DNA-dependent RNA polymerase catalyzes the transcription of DNA into RNA using the four ribonucleoside triphosphates as substrates. Common component of RNA polymerases I, II and III which synthesize ribosomal RNA precursors, mRNA precursors and many functional non-coding RNAs, and a small RNAs, such as 5S rRNA and tRNAs, respectively.</text>
</comment>
<dbReference type="GO" id="GO:0006366">
    <property type="term" value="P:transcription by RNA polymerase II"/>
    <property type="evidence" value="ECO:0007669"/>
    <property type="project" value="TreeGrafter"/>
</dbReference>
<organism evidence="10 11">
    <name type="scientific">Phascolarctos cinereus</name>
    <name type="common">Koala</name>
    <dbReference type="NCBI Taxonomy" id="38626"/>
    <lineage>
        <taxon>Eukaryota</taxon>
        <taxon>Metazoa</taxon>
        <taxon>Chordata</taxon>
        <taxon>Craniata</taxon>
        <taxon>Vertebrata</taxon>
        <taxon>Euteleostomi</taxon>
        <taxon>Mammalia</taxon>
        <taxon>Metatheria</taxon>
        <taxon>Diprotodontia</taxon>
        <taxon>Phascolarctidae</taxon>
        <taxon>Phascolarctos</taxon>
    </lineage>
</organism>
<dbReference type="GO" id="GO:0006360">
    <property type="term" value="P:transcription by RNA polymerase I"/>
    <property type="evidence" value="ECO:0007669"/>
    <property type="project" value="TreeGrafter"/>
</dbReference>
<name>A0A6P5L627_PHACI</name>
<evidence type="ECO:0000256" key="8">
    <source>
        <dbReference type="ARBA" id="ARBA00054640"/>
    </source>
</evidence>
<dbReference type="GO" id="GO:0005666">
    <property type="term" value="C:RNA polymerase III complex"/>
    <property type="evidence" value="ECO:0007669"/>
    <property type="project" value="TreeGrafter"/>
</dbReference>
<dbReference type="Pfam" id="PF01194">
    <property type="entry name" value="RNA_pol_N"/>
    <property type="match status" value="1"/>
</dbReference>
<keyword evidence="5" id="KW-0862">Zinc</keyword>
<keyword evidence="6" id="KW-0804">Transcription</keyword>
<comment type="similarity">
    <text evidence="7">Belongs to the archaeal Rpo10/eukaryotic RPB10 RNA polymerase subunit family.</text>
</comment>
<dbReference type="SUPFAM" id="SSF46924">
    <property type="entry name" value="RNA polymerase subunit RPB10"/>
    <property type="match status" value="1"/>
</dbReference>
<gene>
    <name evidence="11" type="primary">LOC110216369</name>
</gene>
<sequence>MIILLHCFTCVKIMANKWEADLGLLKVEYTKGDALESLGLKCYCCHQILLAHMDLIEKVLNYPSLEK</sequence>
<evidence type="ECO:0000256" key="3">
    <source>
        <dbReference type="ARBA" id="ARBA00022478"/>
    </source>
</evidence>
<proteinExistence type="inferred from homology"/>
<dbReference type="PANTHER" id="PTHR23431">
    <property type="entry name" value="DNA-DIRECTED RNA POLYMERASES I, II, AND III SUBUNIT RPABC5 FAMILY MEMBER"/>
    <property type="match status" value="1"/>
</dbReference>
<dbReference type="FunFam" id="1.10.10.60:FF:000024">
    <property type="entry name" value="DNA-directed RNA polymerases I, II, and III subunit"/>
    <property type="match status" value="1"/>
</dbReference>
<evidence type="ECO:0000256" key="1">
    <source>
        <dbReference type="ARBA" id="ARBA00004123"/>
    </source>
</evidence>
<reference evidence="11" key="1">
    <citation type="submission" date="2025-08" db="UniProtKB">
        <authorList>
            <consortium name="RefSeq"/>
        </authorList>
    </citation>
    <scope>IDENTIFICATION</scope>
    <source>
        <tissue evidence="11">Spleen</tissue>
    </source>
</reference>
<dbReference type="KEGG" id="pcw:110216369"/>
<dbReference type="GO" id="GO:0003677">
    <property type="term" value="F:DNA binding"/>
    <property type="evidence" value="ECO:0007669"/>
    <property type="project" value="InterPro"/>
</dbReference>
<protein>
    <recommendedName>
        <fullName evidence="2">DNA-directed RNA polymerases I, II, and III subunit RPABC5</fullName>
    </recommendedName>
    <alternativeName>
        <fullName evidence="9">DNA-directed RNA polymerase III subunit L</fullName>
    </alternativeName>
</protein>
<comment type="subcellular location">
    <subcellularLocation>
        <location evidence="1">Nucleus</location>
    </subcellularLocation>
</comment>
<dbReference type="PANTHER" id="PTHR23431:SF11">
    <property type="entry name" value="DNA-DIRECTED RNA POLYMERASES I, II, AND III SUBUNIT RPABC5"/>
    <property type="match status" value="1"/>
</dbReference>
<evidence type="ECO:0000313" key="11">
    <source>
        <dbReference type="RefSeq" id="XP_020853835.1"/>
    </source>
</evidence>
<keyword evidence="4" id="KW-0479">Metal-binding</keyword>
<dbReference type="GO" id="GO:0003899">
    <property type="term" value="F:DNA-directed RNA polymerase activity"/>
    <property type="evidence" value="ECO:0007669"/>
    <property type="project" value="InterPro"/>
</dbReference>
<dbReference type="RefSeq" id="XP_020853835.1">
    <property type="nucleotide sequence ID" value="XM_020998176.1"/>
</dbReference>
<dbReference type="GeneID" id="110216369"/>
<keyword evidence="10" id="KW-1185">Reference proteome</keyword>
<dbReference type="GO" id="GO:0005665">
    <property type="term" value="C:RNA polymerase II, core complex"/>
    <property type="evidence" value="ECO:0007669"/>
    <property type="project" value="TreeGrafter"/>
</dbReference>
<dbReference type="GO" id="GO:0008270">
    <property type="term" value="F:zinc ion binding"/>
    <property type="evidence" value="ECO:0007669"/>
    <property type="project" value="TreeGrafter"/>
</dbReference>
<dbReference type="Gene3D" id="1.10.10.60">
    <property type="entry name" value="Homeodomain-like"/>
    <property type="match status" value="1"/>
</dbReference>
<evidence type="ECO:0000256" key="9">
    <source>
        <dbReference type="ARBA" id="ARBA00078853"/>
    </source>
</evidence>
<dbReference type="InterPro" id="IPR000268">
    <property type="entry name" value="RPABC5/Rpb10"/>
</dbReference>
<evidence type="ECO:0000256" key="5">
    <source>
        <dbReference type="ARBA" id="ARBA00022833"/>
    </source>
</evidence>
<dbReference type="AlphaFoldDB" id="A0A6P5L627"/>
<evidence type="ECO:0000256" key="6">
    <source>
        <dbReference type="ARBA" id="ARBA00023163"/>
    </source>
</evidence>
<evidence type="ECO:0000256" key="7">
    <source>
        <dbReference type="ARBA" id="ARBA00025720"/>
    </source>
</evidence>
<dbReference type="GO" id="GO:0042797">
    <property type="term" value="P:tRNA transcription by RNA polymerase III"/>
    <property type="evidence" value="ECO:0007669"/>
    <property type="project" value="TreeGrafter"/>
</dbReference>
<dbReference type="InParanoid" id="A0A6P5L627"/>
<dbReference type="Proteomes" id="UP000515140">
    <property type="component" value="Unplaced"/>
</dbReference>
<evidence type="ECO:0000313" key="10">
    <source>
        <dbReference type="Proteomes" id="UP000515140"/>
    </source>
</evidence>
<dbReference type="GO" id="GO:0005736">
    <property type="term" value="C:RNA polymerase I complex"/>
    <property type="evidence" value="ECO:0007669"/>
    <property type="project" value="TreeGrafter"/>
</dbReference>